<dbReference type="PROSITE" id="PS50103">
    <property type="entry name" value="ZF_C3H1"/>
    <property type="match status" value="1"/>
</dbReference>
<keyword evidence="2 5" id="KW-0479">Metal-binding</keyword>
<dbReference type="PANTHER" id="PTHR11224:SF10">
    <property type="entry name" value="IP09428P-RELATED"/>
    <property type="match status" value="1"/>
</dbReference>
<dbReference type="InterPro" id="IPR017907">
    <property type="entry name" value="Znf_RING_CS"/>
</dbReference>
<feature type="domain" description="RING-type" evidence="6">
    <location>
        <begin position="3"/>
        <end position="48"/>
    </location>
</feature>
<proteinExistence type="predicted"/>
<dbReference type="EMBL" id="KR139659">
    <property type="protein sequence ID" value="AKU37479.1"/>
    <property type="molecule type" value="Genomic_DNA"/>
</dbReference>
<dbReference type="GO" id="GO:0000209">
    <property type="term" value="P:protein polyubiquitination"/>
    <property type="evidence" value="ECO:0007669"/>
    <property type="project" value="InterPro"/>
</dbReference>
<evidence type="ECO:0000259" key="6">
    <source>
        <dbReference type="PROSITE" id="PS50089"/>
    </source>
</evidence>
<dbReference type="RefSeq" id="YP_009163825.1">
    <property type="nucleotide sequence ID" value="NC_027778.1"/>
</dbReference>
<dbReference type="SUPFAM" id="SSF57850">
    <property type="entry name" value="RING/U-box"/>
    <property type="match status" value="1"/>
</dbReference>
<gene>
    <name evidence="8" type="ORF">SDDV_064</name>
</gene>
<dbReference type="PROSITE" id="PS50089">
    <property type="entry name" value="ZF_RING_2"/>
    <property type="match status" value="1"/>
</dbReference>
<evidence type="ECO:0000256" key="2">
    <source>
        <dbReference type="ARBA" id="ARBA00022723"/>
    </source>
</evidence>
<evidence type="ECO:0000313" key="9">
    <source>
        <dbReference type="Proteomes" id="UP000201485"/>
    </source>
</evidence>
<accession>A0A0K1L6I1</accession>
<evidence type="ECO:0000256" key="4">
    <source>
        <dbReference type="ARBA" id="ARBA00022833"/>
    </source>
</evidence>
<dbReference type="GeneID" id="25479113"/>
<organism evidence="8 9">
    <name type="scientific">Scale drop disease virus</name>
    <dbReference type="NCBI Taxonomy" id="1697349"/>
    <lineage>
        <taxon>Viruses</taxon>
        <taxon>Varidnaviria</taxon>
        <taxon>Bamfordvirae</taxon>
        <taxon>Nucleocytoviricota</taxon>
        <taxon>Megaviricetes</taxon>
        <taxon>Pimascovirales</taxon>
        <taxon>Pimascovirales incertae sedis</taxon>
        <taxon>Iridoviridae</taxon>
        <taxon>Alphairidovirinae</taxon>
        <taxon>Megalocytivirus</taxon>
        <taxon>Megalocytivirus lates1</taxon>
    </lineage>
</organism>
<keyword evidence="3 5" id="KW-0863">Zinc-finger</keyword>
<dbReference type="InterPro" id="IPR000571">
    <property type="entry name" value="Znf_CCCH"/>
</dbReference>
<feature type="zinc finger region" description="C3H1-type" evidence="5">
    <location>
        <begin position="78"/>
        <end position="105"/>
    </location>
</feature>
<dbReference type="Gene3D" id="3.30.40.10">
    <property type="entry name" value="Zinc/RING finger domain, C3HC4 (zinc finger)"/>
    <property type="match status" value="1"/>
</dbReference>
<dbReference type="InterPro" id="IPR045072">
    <property type="entry name" value="MKRN-like"/>
</dbReference>
<reference evidence="8 9" key="1">
    <citation type="journal article" date="2015" name="PLoS Pathog.">
        <title>A Novel Virus Causes Scale Drop Disease in Lates calcarifer.</title>
        <authorList>
            <person name="de Groof A."/>
            <person name="Guelen L."/>
            <person name="Deijs M."/>
            <person name="van der Wal Y."/>
            <person name="Miyata M."/>
            <person name="Ng K.S."/>
            <person name="van Grinsven L."/>
            <person name="Simmelink B."/>
            <person name="Biermann Y."/>
            <person name="Grisez L."/>
            <person name="van Lent J."/>
            <person name="de Ronde A."/>
            <person name="Chang S.F."/>
            <person name="Schrier C."/>
            <person name="van der Hoek L."/>
        </authorList>
    </citation>
    <scope>NUCLEOTIDE SEQUENCE [LARGE SCALE GENOMIC DNA]</scope>
    <source>
        <strain evidence="8">C4575</strain>
    </source>
</reference>
<evidence type="ECO:0000256" key="5">
    <source>
        <dbReference type="PROSITE-ProRule" id="PRU00723"/>
    </source>
</evidence>
<feature type="domain" description="C3H1-type" evidence="7">
    <location>
        <begin position="78"/>
        <end position="105"/>
    </location>
</feature>
<dbReference type="GO" id="GO:0061630">
    <property type="term" value="F:ubiquitin protein ligase activity"/>
    <property type="evidence" value="ECO:0007669"/>
    <property type="project" value="InterPro"/>
</dbReference>
<keyword evidence="1" id="KW-0808">Transferase</keyword>
<dbReference type="KEGG" id="vg:25479113"/>
<dbReference type="SMART" id="SM00184">
    <property type="entry name" value="RING"/>
    <property type="match status" value="1"/>
</dbReference>
<dbReference type="Pfam" id="PF13639">
    <property type="entry name" value="zf-RING_2"/>
    <property type="match status" value="1"/>
</dbReference>
<dbReference type="Proteomes" id="UP000201485">
    <property type="component" value="Segment"/>
</dbReference>
<keyword evidence="9" id="KW-1185">Reference proteome</keyword>
<protein>
    <submittedName>
        <fullName evidence="8">ORF_064R</fullName>
    </submittedName>
</protein>
<dbReference type="InterPro" id="IPR001841">
    <property type="entry name" value="Znf_RING"/>
</dbReference>
<evidence type="ECO:0000313" key="8">
    <source>
        <dbReference type="EMBL" id="AKU37479.1"/>
    </source>
</evidence>
<name>A0A0K1L6I1_9VIRU</name>
<evidence type="ECO:0000256" key="1">
    <source>
        <dbReference type="ARBA" id="ARBA00022679"/>
    </source>
</evidence>
<sequence length="114" mass="13286">MECSVCLQLIADKENDSRYAYLSTCTHVFCMDCIYTWKKINATCPVCRTEIGIIVPFKKPCAANSSRYKYHIKTYINKCKQITCKFDKFGICLYGNQCIYRHSKIDYTRFAVDS</sequence>
<dbReference type="PANTHER" id="PTHR11224">
    <property type="entry name" value="MAKORIN-RELATED"/>
    <property type="match status" value="1"/>
</dbReference>
<dbReference type="OrthoDB" id="16963at10239"/>
<evidence type="ECO:0000259" key="7">
    <source>
        <dbReference type="PROSITE" id="PS50103"/>
    </source>
</evidence>
<dbReference type="GO" id="GO:0008270">
    <property type="term" value="F:zinc ion binding"/>
    <property type="evidence" value="ECO:0007669"/>
    <property type="project" value="UniProtKB-KW"/>
</dbReference>
<keyword evidence="4 5" id="KW-0862">Zinc</keyword>
<dbReference type="InterPro" id="IPR013083">
    <property type="entry name" value="Znf_RING/FYVE/PHD"/>
</dbReference>
<dbReference type="PROSITE" id="PS00518">
    <property type="entry name" value="ZF_RING_1"/>
    <property type="match status" value="1"/>
</dbReference>
<evidence type="ECO:0000256" key="3">
    <source>
        <dbReference type="ARBA" id="ARBA00022771"/>
    </source>
</evidence>